<dbReference type="Proteomes" id="UP001304650">
    <property type="component" value="Chromosome"/>
</dbReference>
<feature type="domain" description="TniQ" evidence="1">
    <location>
        <begin position="10"/>
        <end position="123"/>
    </location>
</feature>
<evidence type="ECO:0000313" key="3">
    <source>
        <dbReference type="Proteomes" id="UP001304650"/>
    </source>
</evidence>
<protein>
    <submittedName>
        <fullName evidence="2">TniQ family protein</fullName>
    </submittedName>
</protein>
<dbReference type="EMBL" id="CP130319">
    <property type="protein sequence ID" value="WNR43010.1"/>
    <property type="molecule type" value="Genomic_DNA"/>
</dbReference>
<dbReference type="AlphaFoldDB" id="A0AA96RIN9"/>
<evidence type="ECO:0000313" key="2">
    <source>
        <dbReference type="EMBL" id="WNR43010.1"/>
    </source>
</evidence>
<evidence type="ECO:0000259" key="1">
    <source>
        <dbReference type="Pfam" id="PF06527"/>
    </source>
</evidence>
<dbReference type="Pfam" id="PF06527">
    <property type="entry name" value="TniQ"/>
    <property type="match status" value="1"/>
</dbReference>
<name>A0AA96RIN9_9BACL</name>
<gene>
    <name evidence="2" type="ORF">MJB10_18050</name>
</gene>
<organism evidence="2 3">
    <name type="scientific">Paenibacillus roseopurpureus</name>
    <dbReference type="NCBI Taxonomy" id="2918901"/>
    <lineage>
        <taxon>Bacteria</taxon>
        <taxon>Bacillati</taxon>
        <taxon>Bacillota</taxon>
        <taxon>Bacilli</taxon>
        <taxon>Bacillales</taxon>
        <taxon>Paenibacillaceae</taxon>
        <taxon>Paenibacillus</taxon>
    </lineage>
</organism>
<keyword evidence="3" id="KW-1185">Reference proteome</keyword>
<sequence>MNKFLNIPCPIIDETLGSYLSRLLKSNYYQSKAVIKKMSCNFENKLLLNQKKSIDLSHRVSKEYIAKLYHNQKIMNICMNNPFVSKYGFLKDSIRICPKCLEDNPFHRNVWRFVGYTICQEHNSYMLSHCTCGREIRSLSTDLLFCDCGKDYRSINAVKRVQHKNNHNYFIYSKIMNNNLSNEPESNFLSSLEVQDSIEILLRLSKYLLYRGKVRTSCWAFLQDIILMDSLMNESWSYFLDWPIKFNCLMVNLDDGLFNNKLISLKNELNRDPYIILTQEVLNFLNLKTKHVEPILNGLEKEITSFLTKSMNAVGDKFGFKIGLHE</sequence>
<accession>A0AA96RIN9</accession>
<reference evidence="2" key="1">
    <citation type="submission" date="2022-02" db="EMBL/GenBank/DDBJ databases">
        <title>Paenibacillus sp. MBLB1832 Whole Genome Shotgun Sequencing.</title>
        <authorList>
            <person name="Hwang C.Y."/>
            <person name="Cho E.-S."/>
            <person name="Seo M.-J."/>
        </authorList>
    </citation>
    <scope>NUCLEOTIDE SEQUENCE</scope>
    <source>
        <strain evidence="2">MBLB1832</strain>
    </source>
</reference>
<dbReference type="InterPro" id="IPR009492">
    <property type="entry name" value="TniQ"/>
</dbReference>
<proteinExistence type="predicted"/>
<dbReference type="RefSeq" id="WP_314796919.1">
    <property type="nucleotide sequence ID" value="NZ_CP130319.1"/>
</dbReference>
<dbReference type="KEGG" id="proo:MJB10_18050"/>